<evidence type="ECO:0000256" key="3">
    <source>
        <dbReference type="ARBA" id="ARBA00022989"/>
    </source>
</evidence>
<evidence type="ECO:0000313" key="6">
    <source>
        <dbReference type="EMBL" id="KAF5330799.1"/>
    </source>
</evidence>
<dbReference type="AlphaFoldDB" id="A0A8H5BWD5"/>
<evidence type="ECO:0000256" key="2">
    <source>
        <dbReference type="ARBA" id="ARBA00022692"/>
    </source>
</evidence>
<feature type="transmembrane region" description="Helical" evidence="5">
    <location>
        <begin position="198"/>
        <end position="219"/>
    </location>
</feature>
<comment type="caution">
    <text evidence="6">The sequence shown here is derived from an EMBL/GenBank/DDBJ whole genome shotgun (WGS) entry which is preliminary data.</text>
</comment>
<dbReference type="OrthoDB" id="1898221at2759"/>
<evidence type="ECO:0008006" key="8">
    <source>
        <dbReference type="Google" id="ProtNLM"/>
    </source>
</evidence>
<dbReference type="EMBL" id="JAACJJ010000001">
    <property type="protein sequence ID" value="KAF5330799.1"/>
    <property type="molecule type" value="Genomic_DNA"/>
</dbReference>
<dbReference type="PANTHER" id="PTHR10989">
    <property type="entry name" value="ANDROGEN-INDUCED PROTEIN 1-RELATED"/>
    <property type="match status" value="1"/>
</dbReference>
<evidence type="ECO:0000256" key="1">
    <source>
        <dbReference type="ARBA" id="ARBA00004127"/>
    </source>
</evidence>
<protein>
    <recommendedName>
        <fullName evidence="8">FAR-17a/AIG1-like protein</fullName>
    </recommendedName>
</protein>
<dbReference type="Proteomes" id="UP000567179">
    <property type="component" value="Unassembled WGS sequence"/>
</dbReference>
<keyword evidence="4 5" id="KW-0472">Membrane</keyword>
<dbReference type="InterPro" id="IPR006838">
    <property type="entry name" value="ADTRP_AIG1"/>
</dbReference>
<dbReference type="Pfam" id="PF04750">
    <property type="entry name" value="Far-17a_AIG1"/>
    <property type="match status" value="1"/>
</dbReference>
<keyword evidence="2 5" id="KW-0812">Transmembrane</keyword>
<proteinExistence type="predicted"/>
<keyword evidence="7" id="KW-1185">Reference proteome</keyword>
<dbReference type="GO" id="GO:0012505">
    <property type="term" value="C:endomembrane system"/>
    <property type="evidence" value="ECO:0007669"/>
    <property type="project" value="UniProtKB-SubCell"/>
</dbReference>
<keyword evidence="3 5" id="KW-1133">Transmembrane helix</keyword>
<accession>A0A8H5BWD5</accession>
<evidence type="ECO:0000313" key="7">
    <source>
        <dbReference type="Proteomes" id="UP000567179"/>
    </source>
</evidence>
<evidence type="ECO:0000256" key="5">
    <source>
        <dbReference type="SAM" id="Phobius"/>
    </source>
</evidence>
<feature type="transmembrane region" description="Helical" evidence="5">
    <location>
        <begin position="77"/>
        <end position="104"/>
    </location>
</feature>
<feature type="transmembrane region" description="Helical" evidence="5">
    <location>
        <begin position="124"/>
        <end position="148"/>
    </location>
</feature>
<reference evidence="6 7" key="1">
    <citation type="journal article" date="2020" name="ISME J.">
        <title>Uncovering the hidden diversity of litter-decomposition mechanisms in mushroom-forming fungi.</title>
        <authorList>
            <person name="Floudas D."/>
            <person name="Bentzer J."/>
            <person name="Ahren D."/>
            <person name="Johansson T."/>
            <person name="Persson P."/>
            <person name="Tunlid A."/>
        </authorList>
    </citation>
    <scope>NUCLEOTIDE SEQUENCE [LARGE SCALE GENOMIC DNA]</scope>
    <source>
        <strain evidence="6 7">CBS 101986</strain>
    </source>
</reference>
<feature type="transmembrane region" description="Helical" evidence="5">
    <location>
        <begin position="160"/>
        <end position="178"/>
    </location>
</feature>
<name>A0A8H5BWD5_9AGAR</name>
<organism evidence="6 7">
    <name type="scientific">Psilocybe cf. subviscida</name>
    <dbReference type="NCBI Taxonomy" id="2480587"/>
    <lineage>
        <taxon>Eukaryota</taxon>
        <taxon>Fungi</taxon>
        <taxon>Dikarya</taxon>
        <taxon>Basidiomycota</taxon>
        <taxon>Agaricomycotina</taxon>
        <taxon>Agaricomycetes</taxon>
        <taxon>Agaricomycetidae</taxon>
        <taxon>Agaricales</taxon>
        <taxon>Agaricineae</taxon>
        <taxon>Strophariaceae</taxon>
        <taxon>Psilocybe</taxon>
    </lineage>
</organism>
<dbReference type="PANTHER" id="PTHR10989:SF16">
    <property type="entry name" value="AT02829P-RELATED"/>
    <property type="match status" value="1"/>
</dbReference>
<comment type="subcellular location">
    <subcellularLocation>
        <location evidence="1">Endomembrane system</location>
        <topology evidence="1">Multi-pass membrane protein</topology>
    </subcellularLocation>
</comment>
<gene>
    <name evidence="6" type="ORF">D9619_005799</name>
</gene>
<feature type="transmembrane region" description="Helical" evidence="5">
    <location>
        <begin position="43"/>
        <end position="65"/>
    </location>
</feature>
<dbReference type="GO" id="GO:0016020">
    <property type="term" value="C:membrane"/>
    <property type="evidence" value="ECO:0007669"/>
    <property type="project" value="InterPro"/>
</dbReference>
<sequence>MSTLLAPIFEGSAAAIMVNGFMQMQALPIDAVMRNQYGGHSQYLTLQGLAVSVLCMSVGLLSGILPGISVLKSTKRLLMIIAMPVSVVVSIIYWSLLILFPALILSADLSEGTTPTSAAPNEAFRLPLSIDLALHAAPAVFLIFDFFVFEKKYNKREANVIAPVAAALFGLWYCSWVEHCGKHNNGIFPYPFLTESNFPGRVGIYTTTVLMSLGAFRLINRLHK</sequence>
<evidence type="ECO:0000256" key="4">
    <source>
        <dbReference type="ARBA" id="ARBA00023136"/>
    </source>
</evidence>